<dbReference type="Pfam" id="PF01594">
    <property type="entry name" value="AI-2E_transport"/>
    <property type="match status" value="1"/>
</dbReference>
<dbReference type="PANTHER" id="PTHR21716:SF53">
    <property type="entry name" value="PERMEASE PERM-RELATED"/>
    <property type="match status" value="1"/>
</dbReference>
<dbReference type="AlphaFoldDB" id="A0A432XA80"/>
<keyword evidence="7 8" id="KW-0472">Membrane</keyword>
<proteinExistence type="inferred from homology"/>
<evidence type="ECO:0000256" key="3">
    <source>
        <dbReference type="ARBA" id="ARBA00022448"/>
    </source>
</evidence>
<evidence type="ECO:0000313" key="10">
    <source>
        <dbReference type="Proteomes" id="UP000286976"/>
    </source>
</evidence>
<reference evidence="9 10" key="1">
    <citation type="journal article" date="2011" name="Front. Microbiol.">
        <title>Genomic signatures of strain selection and enhancement in Bacillus atrophaeus var. globigii, a historical biowarfare simulant.</title>
        <authorList>
            <person name="Gibbons H.S."/>
            <person name="Broomall S.M."/>
            <person name="McNew L.A."/>
            <person name="Daligault H."/>
            <person name="Chapman C."/>
            <person name="Bruce D."/>
            <person name="Karavis M."/>
            <person name="Krepps M."/>
            <person name="McGregor P.A."/>
            <person name="Hong C."/>
            <person name="Park K.H."/>
            <person name="Akmal A."/>
            <person name="Feldman A."/>
            <person name="Lin J.S."/>
            <person name="Chang W.E."/>
            <person name="Higgs B.W."/>
            <person name="Demirev P."/>
            <person name="Lindquist J."/>
            <person name="Liem A."/>
            <person name="Fochler E."/>
            <person name="Read T.D."/>
            <person name="Tapia R."/>
            <person name="Johnson S."/>
            <person name="Bishop-Lilly K.A."/>
            <person name="Detter C."/>
            <person name="Han C."/>
            <person name="Sozhamannan S."/>
            <person name="Rosenzweig C.N."/>
            <person name="Skowronski E.W."/>
        </authorList>
    </citation>
    <scope>NUCLEOTIDE SEQUENCE [LARGE SCALE GENOMIC DNA]</scope>
    <source>
        <strain evidence="9 10">AIT1</strain>
    </source>
</reference>
<dbReference type="GO" id="GO:0055085">
    <property type="term" value="P:transmembrane transport"/>
    <property type="evidence" value="ECO:0007669"/>
    <property type="project" value="TreeGrafter"/>
</dbReference>
<dbReference type="Proteomes" id="UP000286976">
    <property type="component" value="Unassembled WGS sequence"/>
</dbReference>
<dbReference type="RefSeq" id="WP_126756724.1">
    <property type="nucleotide sequence ID" value="NZ_PIPQ01000001.1"/>
</dbReference>
<dbReference type="PANTHER" id="PTHR21716">
    <property type="entry name" value="TRANSMEMBRANE PROTEIN"/>
    <property type="match status" value="1"/>
</dbReference>
<keyword evidence="6 8" id="KW-1133">Transmembrane helix</keyword>
<evidence type="ECO:0000256" key="6">
    <source>
        <dbReference type="ARBA" id="ARBA00022989"/>
    </source>
</evidence>
<feature type="transmembrane region" description="Helical" evidence="8">
    <location>
        <begin position="311"/>
        <end position="332"/>
    </location>
</feature>
<gene>
    <name evidence="9" type="ORF">CWE15_03890</name>
</gene>
<name>A0A432XA80_9GAMM</name>
<feature type="transmembrane region" description="Helical" evidence="8">
    <location>
        <begin position="269"/>
        <end position="291"/>
    </location>
</feature>
<evidence type="ECO:0000256" key="8">
    <source>
        <dbReference type="SAM" id="Phobius"/>
    </source>
</evidence>
<dbReference type="InterPro" id="IPR002549">
    <property type="entry name" value="AI-2E-like"/>
</dbReference>
<comment type="similarity">
    <text evidence="2">Belongs to the autoinducer-2 exporter (AI-2E) (TC 2.A.86) family.</text>
</comment>
<dbReference type="OrthoDB" id="5562213at2"/>
<keyword evidence="5 8" id="KW-0812">Transmembrane</keyword>
<sequence length="362" mass="40417">MLDYLKNWFRRRFADPNTVTLTLLLIISFAILMFWGSILAPVLVAVALAYLLEWPVSILERVGMNRLSAVLLVFAVFMTVFILLLVFLVPVVWQQSTTLLKELPLIAEAWQDLMEAAQEYAPAFIEQSQVVEFTQRINTRLLSIGQGLVDKSLNTLFIIAALLIYFIIVPLMVFFMLKDKDILLGHFSRVLPEQRRLIKQVGHEMNTQIMNYIRGKSLEVVIVGGVTFVVFSLFDLRYSALLATLVGFSVLVPYIGAAVVTIPVALVGLFQFGMAPTLAWLLIAYLVIQALDGNVLVPLLFSEAVSLHPVYIIAAVLVFGAIWGFWGVFFAIPLASLVKAVLAAFSSQLYQDEEVKEVKAKG</sequence>
<comment type="subcellular location">
    <subcellularLocation>
        <location evidence="1">Cell membrane</location>
        <topology evidence="1">Multi-pass membrane protein</topology>
    </subcellularLocation>
</comment>
<keyword evidence="3" id="KW-0813">Transport</keyword>
<dbReference type="GO" id="GO:0005886">
    <property type="term" value="C:plasma membrane"/>
    <property type="evidence" value="ECO:0007669"/>
    <property type="project" value="UniProtKB-SubCell"/>
</dbReference>
<evidence type="ECO:0000256" key="4">
    <source>
        <dbReference type="ARBA" id="ARBA00022475"/>
    </source>
</evidence>
<feature type="transmembrane region" description="Helical" evidence="8">
    <location>
        <begin position="240"/>
        <end position="262"/>
    </location>
</feature>
<evidence type="ECO:0000313" key="9">
    <source>
        <dbReference type="EMBL" id="RUO44322.1"/>
    </source>
</evidence>
<comment type="caution">
    <text evidence="9">The sequence shown here is derived from an EMBL/GenBank/DDBJ whole genome shotgun (WGS) entry which is preliminary data.</text>
</comment>
<evidence type="ECO:0000256" key="2">
    <source>
        <dbReference type="ARBA" id="ARBA00009773"/>
    </source>
</evidence>
<keyword evidence="10" id="KW-1185">Reference proteome</keyword>
<keyword evidence="4" id="KW-1003">Cell membrane</keyword>
<feature type="transmembrane region" description="Helical" evidence="8">
    <location>
        <begin position="20"/>
        <end position="48"/>
    </location>
</feature>
<protein>
    <submittedName>
        <fullName evidence="9">AI-2E family transporter</fullName>
    </submittedName>
</protein>
<accession>A0A432XA80</accession>
<feature type="transmembrane region" description="Helical" evidence="8">
    <location>
        <begin position="217"/>
        <end position="234"/>
    </location>
</feature>
<evidence type="ECO:0000256" key="1">
    <source>
        <dbReference type="ARBA" id="ARBA00004651"/>
    </source>
</evidence>
<feature type="transmembrane region" description="Helical" evidence="8">
    <location>
        <begin position="69"/>
        <end position="93"/>
    </location>
</feature>
<evidence type="ECO:0000256" key="5">
    <source>
        <dbReference type="ARBA" id="ARBA00022692"/>
    </source>
</evidence>
<organism evidence="9 10">
    <name type="scientific">Aliidiomarina taiwanensis</name>
    <dbReference type="NCBI Taxonomy" id="946228"/>
    <lineage>
        <taxon>Bacteria</taxon>
        <taxon>Pseudomonadati</taxon>
        <taxon>Pseudomonadota</taxon>
        <taxon>Gammaproteobacteria</taxon>
        <taxon>Alteromonadales</taxon>
        <taxon>Idiomarinaceae</taxon>
        <taxon>Aliidiomarina</taxon>
    </lineage>
</organism>
<feature type="transmembrane region" description="Helical" evidence="8">
    <location>
        <begin position="156"/>
        <end position="177"/>
    </location>
</feature>
<dbReference type="EMBL" id="PIPQ01000001">
    <property type="protein sequence ID" value="RUO44322.1"/>
    <property type="molecule type" value="Genomic_DNA"/>
</dbReference>
<evidence type="ECO:0000256" key="7">
    <source>
        <dbReference type="ARBA" id="ARBA00023136"/>
    </source>
</evidence>